<evidence type="ECO:0000313" key="2">
    <source>
        <dbReference type="Proteomes" id="UP000231279"/>
    </source>
</evidence>
<dbReference type="OrthoDB" id="63891at2759"/>
<accession>A0A2G9FWN1</accession>
<sequence>MGYGGSHYYGGHPSENSTIRPLLELENDASQDLKAMEEFGLVPLIKMTANLLNDKLPEAREAARSTVISLYEATTENEEDKQVFWQSFCHSNLPAIHAQAMVKLVSP</sequence>
<dbReference type="Proteomes" id="UP000231279">
    <property type="component" value="Unassembled WGS sequence"/>
</dbReference>
<dbReference type="AlphaFoldDB" id="A0A2G9FWN1"/>
<gene>
    <name evidence="1" type="ORF">CDL12_30073</name>
</gene>
<keyword evidence="2" id="KW-1185">Reference proteome</keyword>
<protein>
    <submittedName>
        <fullName evidence="1">Uncharacterized protein</fullName>
    </submittedName>
</protein>
<comment type="caution">
    <text evidence="1">The sequence shown here is derived from an EMBL/GenBank/DDBJ whole genome shotgun (WGS) entry which is preliminary data.</text>
</comment>
<proteinExistence type="predicted"/>
<dbReference type="STRING" id="429701.A0A2G9FWN1"/>
<dbReference type="EMBL" id="NKXS01009673">
    <property type="protein sequence ID" value="PIM97458.1"/>
    <property type="molecule type" value="Genomic_DNA"/>
</dbReference>
<reference evidence="2" key="1">
    <citation type="journal article" date="2018" name="Gigascience">
        <title>Genome assembly of the Pink Ipe (Handroanthus impetiginosus, Bignoniaceae), a highly valued, ecologically keystone Neotropical timber forest tree.</title>
        <authorList>
            <person name="Silva-Junior O.B."/>
            <person name="Grattapaglia D."/>
            <person name="Novaes E."/>
            <person name="Collevatti R.G."/>
        </authorList>
    </citation>
    <scope>NUCLEOTIDE SEQUENCE [LARGE SCALE GENOMIC DNA]</scope>
    <source>
        <strain evidence="2">cv. UFG-1</strain>
    </source>
</reference>
<name>A0A2G9FWN1_9LAMI</name>
<evidence type="ECO:0000313" key="1">
    <source>
        <dbReference type="EMBL" id="PIM97458.1"/>
    </source>
</evidence>
<organism evidence="1 2">
    <name type="scientific">Handroanthus impetiginosus</name>
    <dbReference type="NCBI Taxonomy" id="429701"/>
    <lineage>
        <taxon>Eukaryota</taxon>
        <taxon>Viridiplantae</taxon>
        <taxon>Streptophyta</taxon>
        <taxon>Embryophyta</taxon>
        <taxon>Tracheophyta</taxon>
        <taxon>Spermatophyta</taxon>
        <taxon>Magnoliopsida</taxon>
        <taxon>eudicotyledons</taxon>
        <taxon>Gunneridae</taxon>
        <taxon>Pentapetalae</taxon>
        <taxon>asterids</taxon>
        <taxon>lamiids</taxon>
        <taxon>Lamiales</taxon>
        <taxon>Bignoniaceae</taxon>
        <taxon>Crescentiina</taxon>
        <taxon>Tabebuia alliance</taxon>
        <taxon>Handroanthus</taxon>
    </lineage>
</organism>